<name>A0A1C4XBU7_9ACTN</name>
<organism evidence="1 2">
    <name type="scientific">Micromonospora chokoriensis</name>
    <dbReference type="NCBI Taxonomy" id="356851"/>
    <lineage>
        <taxon>Bacteria</taxon>
        <taxon>Bacillati</taxon>
        <taxon>Actinomycetota</taxon>
        <taxon>Actinomycetes</taxon>
        <taxon>Micromonosporales</taxon>
        <taxon>Micromonosporaceae</taxon>
        <taxon>Micromonospora</taxon>
    </lineage>
</organism>
<protein>
    <submittedName>
        <fullName evidence="1">Terpene synthase family, metal binding domain</fullName>
    </submittedName>
</protein>
<gene>
    <name evidence="1" type="ORF">GA0070612_3415</name>
</gene>
<dbReference type="SUPFAM" id="SSF48576">
    <property type="entry name" value="Terpenoid synthases"/>
    <property type="match status" value="1"/>
</dbReference>
<reference evidence="2" key="1">
    <citation type="submission" date="2016-06" db="EMBL/GenBank/DDBJ databases">
        <authorList>
            <person name="Varghese N."/>
            <person name="Submissions Spin"/>
        </authorList>
    </citation>
    <scope>NUCLEOTIDE SEQUENCE [LARGE SCALE GENOMIC DNA]</scope>
    <source>
        <strain evidence="2">DSM 45160</strain>
    </source>
</reference>
<dbReference type="AlphaFoldDB" id="A0A1C4XBU7"/>
<dbReference type="InterPro" id="IPR008949">
    <property type="entry name" value="Isoprenoid_synthase_dom_sf"/>
</dbReference>
<dbReference type="Pfam" id="PF19086">
    <property type="entry name" value="Terpene_syn_C_2"/>
    <property type="match status" value="1"/>
</dbReference>
<keyword evidence="2" id="KW-1185">Reference proteome</keyword>
<dbReference type="Proteomes" id="UP000198224">
    <property type="component" value="Chromosome I"/>
</dbReference>
<dbReference type="EMBL" id="LT607409">
    <property type="protein sequence ID" value="SCF05865.1"/>
    <property type="molecule type" value="Genomic_DNA"/>
</dbReference>
<accession>A0A1C4XBU7</accession>
<evidence type="ECO:0000313" key="1">
    <source>
        <dbReference type="EMBL" id="SCF05865.1"/>
    </source>
</evidence>
<dbReference type="Gene3D" id="1.10.600.10">
    <property type="entry name" value="Farnesyl Diphosphate Synthase"/>
    <property type="match status" value="1"/>
</dbReference>
<proteinExistence type="predicted"/>
<evidence type="ECO:0000313" key="2">
    <source>
        <dbReference type="Proteomes" id="UP000198224"/>
    </source>
</evidence>
<sequence length="306" mass="33325">MRGMPVPTTTVADGLAAAAEEGRICVLAARGHRDLQQCVSVYPTLFPSPPVDGAMLGALALSTAFIAPWCTAEQLRIANRASLWVTAEDWMVDSVATSLDSVKTIASACVAVAGGATPAAGDALGRFLAEIRDELAAAPAFAGARSLWRDEVDRMLTAEVVEWQWRAARAADDRQLPTFVEYLDNADNYGASFVNVSHWLATADEETLGHLPELTAASREVQKILRLVNDMASYERDLKTGDLNALMLGVDRDEINRHVAERIDACRALLQELESTCAREARYLAREVGFTSGFYRGTDYWGTVER</sequence>